<feature type="region of interest" description="Disordered" evidence="2">
    <location>
        <begin position="505"/>
        <end position="541"/>
    </location>
</feature>
<dbReference type="PROSITE" id="PS00714">
    <property type="entry name" value="NA_DICARBOXYL_SYMP_2"/>
    <property type="match status" value="1"/>
</dbReference>
<dbReference type="GO" id="GO:0015501">
    <property type="term" value="F:glutamate:sodium symporter activity"/>
    <property type="evidence" value="ECO:0007669"/>
    <property type="project" value="TreeGrafter"/>
</dbReference>
<evidence type="ECO:0000256" key="3">
    <source>
        <dbReference type="SAM" id="Phobius"/>
    </source>
</evidence>
<evidence type="ECO:0000313" key="5">
    <source>
        <dbReference type="RefSeq" id="XP_042561503.1"/>
    </source>
</evidence>
<protein>
    <submittedName>
        <fullName evidence="5">Excitatory amino acid transporter 1-like</fullName>
    </submittedName>
</protein>
<evidence type="ECO:0000256" key="2">
    <source>
        <dbReference type="SAM" id="MobiDB-lite"/>
    </source>
</evidence>
<dbReference type="KEGG" id="char:122130803"/>
<feature type="transmembrane region" description="Helical" evidence="3">
    <location>
        <begin position="122"/>
        <end position="142"/>
    </location>
</feature>
<keyword evidence="3" id="KW-1133">Transmembrane helix</keyword>
<dbReference type="GeneID" id="122130803"/>
<dbReference type="Proteomes" id="UP000515152">
    <property type="component" value="Unplaced"/>
</dbReference>
<dbReference type="InterPro" id="IPR018107">
    <property type="entry name" value="Na-dicarboxylate_symporter_CS"/>
</dbReference>
<evidence type="ECO:0000313" key="4">
    <source>
        <dbReference type="Proteomes" id="UP000515152"/>
    </source>
</evidence>
<organism evidence="4 5">
    <name type="scientific">Clupea harengus</name>
    <name type="common">Atlantic herring</name>
    <dbReference type="NCBI Taxonomy" id="7950"/>
    <lineage>
        <taxon>Eukaryota</taxon>
        <taxon>Metazoa</taxon>
        <taxon>Chordata</taxon>
        <taxon>Craniata</taxon>
        <taxon>Vertebrata</taxon>
        <taxon>Euteleostomi</taxon>
        <taxon>Actinopterygii</taxon>
        <taxon>Neopterygii</taxon>
        <taxon>Teleostei</taxon>
        <taxon>Clupei</taxon>
        <taxon>Clupeiformes</taxon>
        <taxon>Clupeoidei</taxon>
        <taxon>Clupeidae</taxon>
        <taxon>Clupea</taxon>
    </lineage>
</organism>
<feature type="transmembrane region" description="Helical" evidence="3">
    <location>
        <begin position="451"/>
        <end position="477"/>
    </location>
</feature>
<name>A0A8M1KGR7_CLUHA</name>
<gene>
    <name evidence="5" type="primary">LOC122130803</name>
</gene>
<evidence type="ECO:0000256" key="1">
    <source>
        <dbReference type="ARBA" id="ARBA00023180"/>
    </source>
</evidence>
<dbReference type="GO" id="GO:0005886">
    <property type="term" value="C:plasma membrane"/>
    <property type="evidence" value="ECO:0007669"/>
    <property type="project" value="TreeGrafter"/>
</dbReference>
<keyword evidence="3" id="KW-0812">Transmembrane</keyword>
<sequence>MCPYFLHMHLMHAVDLTQHSRLAGFTLRSVNIVSSAKTICFSQNMGTEKSLHHNGSHKAGFQTRRQTSFVSKQNFLRQNAFVILAVAAVFAGVILGSALRSWSICPRHVQSLSFPGEMLMRMLQMLVLPLIVSSLITGISSLDNNVGRMGVQALIYYMLTTIIAVFTGITLVIALQPGKRGRTSQVLSGGGFNESLPTTDAFLDLIRNMFPSNIVEACFKQYKTSYESRNGTLVPTPSSSSGVNALGLVVFSTAFGFVLGRMREQGRPLRNFFDCLNEAIMRLVGIVIWYTPVGILFLIAGKICEMEDLGLMGSRLLWFTLCVILGLLIHSLLALPLLYFLVTWKNPYLFMAGLLQALVTALGTSSSSASLPVTFHCLEENNGVDKRVTRFMLPVGATVNMDGTALYEAVAAIFIAQIADMELTFAKVITISITATAASIGAAGIPQAGLVTMMIVLTSVGLPTEHISLIIAVDWLLDRLRTMTNVLGDSLGVGIVEHLSRQELQSHDSTDAGHSDAEGAGMSHLSVNRDTVQVHSRETSV</sequence>
<feature type="transmembrane region" description="Helical" evidence="3">
    <location>
        <begin position="154"/>
        <end position="175"/>
    </location>
</feature>
<dbReference type="PANTHER" id="PTHR11958">
    <property type="entry name" value="SODIUM/DICARBOXYLATE SYMPORTER-RELATED"/>
    <property type="match status" value="1"/>
</dbReference>
<feature type="transmembrane region" description="Helical" evidence="3">
    <location>
        <begin position="428"/>
        <end position="445"/>
    </location>
</feature>
<feature type="compositionally biased region" description="Basic and acidic residues" evidence="2">
    <location>
        <begin position="505"/>
        <end position="517"/>
    </location>
</feature>
<dbReference type="PANTHER" id="PTHR11958:SF67">
    <property type="entry name" value="EXCITATORY AMINO ACID TRANSPORTER 4"/>
    <property type="match status" value="1"/>
</dbReference>
<dbReference type="GO" id="GO:0015175">
    <property type="term" value="F:neutral L-amino acid transmembrane transporter activity"/>
    <property type="evidence" value="ECO:0007669"/>
    <property type="project" value="TreeGrafter"/>
</dbReference>
<feature type="compositionally biased region" description="Polar residues" evidence="2">
    <location>
        <begin position="525"/>
        <end position="534"/>
    </location>
</feature>
<dbReference type="OrthoDB" id="5877963at2759"/>
<reference evidence="5" key="1">
    <citation type="submission" date="2025-08" db="UniProtKB">
        <authorList>
            <consortium name="RefSeq"/>
        </authorList>
    </citation>
    <scope>IDENTIFICATION</scope>
</reference>
<keyword evidence="3" id="KW-0472">Membrane</keyword>
<feature type="transmembrane region" description="Helical" evidence="3">
    <location>
        <begin position="241"/>
        <end position="259"/>
    </location>
</feature>
<accession>A0A8M1KGR7</accession>
<dbReference type="InterPro" id="IPR050746">
    <property type="entry name" value="DAACS"/>
</dbReference>
<dbReference type="Pfam" id="PF00375">
    <property type="entry name" value="SDF"/>
    <property type="match status" value="1"/>
</dbReference>
<keyword evidence="1" id="KW-0325">Glycoprotein</keyword>
<dbReference type="InterPro" id="IPR001991">
    <property type="entry name" value="Na-dicarboxylate_symporter"/>
</dbReference>
<feature type="transmembrane region" description="Helical" evidence="3">
    <location>
        <begin position="280"/>
        <end position="301"/>
    </location>
</feature>
<keyword evidence="4" id="KW-1185">Reference proteome</keyword>
<proteinExistence type="predicted"/>
<feature type="transmembrane region" description="Helical" evidence="3">
    <location>
        <begin position="81"/>
        <end position="102"/>
    </location>
</feature>
<dbReference type="RefSeq" id="XP_042561503.1">
    <property type="nucleotide sequence ID" value="XM_042705569.1"/>
</dbReference>
<feature type="transmembrane region" description="Helical" evidence="3">
    <location>
        <begin position="316"/>
        <end position="341"/>
    </location>
</feature>
<dbReference type="AlphaFoldDB" id="A0A8M1KGR7"/>
<dbReference type="GO" id="GO:0005313">
    <property type="term" value="F:L-glutamate transmembrane transporter activity"/>
    <property type="evidence" value="ECO:0007669"/>
    <property type="project" value="TreeGrafter"/>
</dbReference>
<dbReference type="PROSITE" id="PS00713">
    <property type="entry name" value="NA_DICARBOXYL_SYMP_1"/>
    <property type="match status" value="1"/>
</dbReference>